<dbReference type="SUPFAM" id="SSF54637">
    <property type="entry name" value="Thioesterase/thiol ester dehydrase-isomerase"/>
    <property type="match status" value="1"/>
</dbReference>
<proteinExistence type="predicted"/>
<evidence type="ECO:0000313" key="2">
    <source>
        <dbReference type="Proteomes" id="UP000727993"/>
    </source>
</evidence>
<organism evidence="1 2">
    <name type="scientific">Candidatus Neomicrothrix subdominans</name>
    <dbReference type="NCBI Taxonomy" id="2954438"/>
    <lineage>
        <taxon>Bacteria</taxon>
        <taxon>Bacillati</taxon>
        <taxon>Actinomycetota</taxon>
        <taxon>Acidimicrobiia</taxon>
        <taxon>Acidimicrobiales</taxon>
        <taxon>Microthrixaceae</taxon>
        <taxon>Candidatus Neomicrothrix</taxon>
    </lineage>
</organism>
<comment type="caution">
    <text evidence="1">The sequence shown here is derived from an EMBL/GenBank/DDBJ whole genome shotgun (WGS) entry which is preliminary data.</text>
</comment>
<dbReference type="AlphaFoldDB" id="A0A936TE66"/>
<evidence type="ECO:0008006" key="3">
    <source>
        <dbReference type="Google" id="ProtNLM"/>
    </source>
</evidence>
<protein>
    <recommendedName>
        <fullName evidence="3">Thioesterase family protein</fullName>
    </recommendedName>
</protein>
<name>A0A936TE66_9ACTN</name>
<dbReference type="InterPro" id="IPR029069">
    <property type="entry name" value="HotDog_dom_sf"/>
</dbReference>
<accession>A0A936TE66</accession>
<dbReference type="Proteomes" id="UP000727993">
    <property type="component" value="Unassembled WGS sequence"/>
</dbReference>
<dbReference type="Gene3D" id="3.10.129.10">
    <property type="entry name" value="Hotdog Thioesterase"/>
    <property type="match status" value="1"/>
</dbReference>
<reference evidence="1 2" key="1">
    <citation type="submission" date="2020-10" db="EMBL/GenBank/DDBJ databases">
        <title>Connecting structure to function with the recovery of over 1000 high-quality activated sludge metagenome-assembled genomes encoding full-length rRNA genes using long-read sequencing.</title>
        <authorList>
            <person name="Singleton C.M."/>
            <person name="Petriglieri F."/>
            <person name="Kristensen J.M."/>
            <person name="Kirkegaard R.H."/>
            <person name="Michaelsen T.Y."/>
            <person name="Andersen M.H."/>
            <person name="Karst S.M."/>
            <person name="Dueholm M.S."/>
            <person name="Nielsen P.H."/>
            <person name="Albertsen M."/>
        </authorList>
    </citation>
    <scope>NUCLEOTIDE SEQUENCE [LARGE SCALE GENOMIC DNA]</scope>
    <source>
        <strain evidence="1">Lyne_18-Q3-R50-59_MAXAC.006</strain>
    </source>
</reference>
<sequence>MISIDPRFNGPTDCGHGGVSAGRFAELVNPLAASVRFAAPIPLATELVPTAAGGGTVRISNGDRPIAAVSPLSEPLDIAPFSPADDEAIAAAEGRSTFRVGHDHPYPLCFSCGNARNTTTALGLYAGPLAASAEFAVRWTPDEADEVPPWLVWGALDCPTAAPAFAAVGEGSAALTGTLAVEIRDCIPGGVEHQIHSRLVDVDGRKLRTEGALVAPDGTNLAVVAATWVTVPADMVVTA</sequence>
<dbReference type="EMBL" id="JADJZA010000008">
    <property type="protein sequence ID" value="MBK9298376.1"/>
    <property type="molecule type" value="Genomic_DNA"/>
</dbReference>
<evidence type="ECO:0000313" key="1">
    <source>
        <dbReference type="EMBL" id="MBK9298376.1"/>
    </source>
</evidence>
<gene>
    <name evidence="1" type="ORF">IPN02_16355</name>
</gene>